<keyword evidence="3" id="KW-1185">Reference proteome</keyword>
<feature type="region of interest" description="Disordered" evidence="1">
    <location>
        <begin position="189"/>
        <end position="221"/>
    </location>
</feature>
<sequence length="733" mass="79699">MDAAKSSTKIAQILLQMETTTSSGAEPTGLTSAMERKETGVEIKAVDEQASSILDTVNGINGQLDAAKTLRKQKSRLLSSIEKRLIDSTLENTEKTLTAVAGLVEGQVSMSSNSDDINAATRVMSVLSDFPLVPVSLSQLSLASQPLQTALNILRSRACSPYYLTSRSMSDPNLPPTYEESQFLTESRTKNILRKESSNITSNSKSELQPHHSDSTSEGFLDFGELESPPGCFANAPSPGRKQDELFLGNLDARAQHTSPAHRYIPYQPGFSSPSTLSLDSRTNTPSVLVPGPSYVNPSLVDVHTDGSKGSRSHSLPDLSHNQIASQMKHEALKRTSPAVSVVDGFEETQQRMAARSRLESNDHDTHYAANYCSEEILQRTLHRCEVGTSAATQTQEAAIPSKPQPECLTEHGFQPLVRWSLPTLPPSIHPRHLNLAEPPSRPPPLPPAPARGHISADNPPKQLELPLHVTAHQPALSMPDLQARTNNAVKIHSKQSSLAKNRDWESLPSQLRRGPVTSTFVFPCKSPELSPRPLFHNMVKPDVSQDFMGPAEQIRSPAKSSQPCLESEFPEVVIKSTLPVVIRPPSPCRELPGLVLQESDACVPEPVTIVTEVSADLLKRARTRRQRDAQCYREGDAAPELALPNPSTQAPEPLSTTATGIVKKKPPPVPSKPRRALKSTSSSSLASSTVSTSVCETASAPSRTEAVSGRARSQRWRELQFERSQLLPNSMS</sequence>
<dbReference type="Proteomes" id="UP000070133">
    <property type="component" value="Unassembled WGS sequence"/>
</dbReference>
<name>A0A139HJ57_9PEZI</name>
<feature type="region of interest" description="Disordered" evidence="1">
    <location>
        <begin position="431"/>
        <end position="459"/>
    </location>
</feature>
<protein>
    <submittedName>
        <fullName evidence="2">Uncharacterized protein</fullName>
    </submittedName>
</protein>
<proteinExistence type="predicted"/>
<feature type="compositionally biased region" description="Basic and acidic residues" evidence="1">
    <location>
        <begin position="627"/>
        <end position="637"/>
    </location>
</feature>
<dbReference type="STRING" id="321146.A0A139HJ57"/>
<organism evidence="2 3">
    <name type="scientific">Pseudocercospora eumusae</name>
    <dbReference type="NCBI Taxonomy" id="321146"/>
    <lineage>
        <taxon>Eukaryota</taxon>
        <taxon>Fungi</taxon>
        <taxon>Dikarya</taxon>
        <taxon>Ascomycota</taxon>
        <taxon>Pezizomycotina</taxon>
        <taxon>Dothideomycetes</taxon>
        <taxon>Dothideomycetidae</taxon>
        <taxon>Mycosphaerellales</taxon>
        <taxon>Mycosphaerellaceae</taxon>
        <taxon>Pseudocercospora</taxon>
    </lineage>
</organism>
<feature type="compositionally biased region" description="Polar residues" evidence="1">
    <location>
        <begin position="646"/>
        <end position="660"/>
    </location>
</feature>
<dbReference type="EMBL" id="LFZN01000042">
    <property type="protein sequence ID" value="KXT02422.1"/>
    <property type="molecule type" value="Genomic_DNA"/>
</dbReference>
<dbReference type="AlphaFoldDB" id="A0A139HJ57"/>
<feature type="compositionally biased region" description="Basic residues" evidence="1">
    <location>
        <begin position="663"/>
        <end position="678"/>
    </location>
</feature>
<feature type="compositionally biased region" description="Pro residues" evidence="1">
    <location>
        <begin position="440"/>
        <end position="450"/>
    </location>
</feature>
<evidence type="ECO:0000313" key="3">
    <source>
        <dbReference type="Proteomes" id="UP000070133"/>
    </source>
</evidence>
<evidence type="ECO:0000313" key="2">
    <source>
        <dbReference type="EMBL" id="KXT02422.1"/>
    </source>
</evidence>
<accession>A0A139HJ57</accession>
<gene>
    <name evidence="2" type="ORF">AC578_7823</name>
</gene>
<feature type="compositionally biased region" description="Low complexity" evidence="1">
    <location>
        <begin position="680"/>
        <end position="694"/>
    </location>
</feature>
<feature type="compositionally biased region" description="Polar residues" evidence="1">
    <location>
        <begin position="198"/>
        <end position="207"/>
    </location>
</feature>
<comment type="caution">
    <text evidence="2">The sequence shown here is derived from an EMBL/GenBank/DDBJ whole genome shotgun (WGS) entry which is preliminary data.</text>
</comment>
<reference evidence="2 3" key="1">
    <citation type="submission" date="2015-07" db="EMBL/GenBank/DDBJ databases">
        <title>Comparative genomics of the Sigatoka disease complex on banana suggests a link between parallel evolutionary changes in Pseudocercospora fijiensis and Pseudocercospora eumusae and increased virulence on the banana host.</title>
        <authorList>
            <person name="Chang T.-C."/>
            <person name="Salvucci A."/>
            <person name="Crous P.W."/>
            <person name="Stergiopoulos I."/>
        </authorList>
    </citation>
    <scope>NUCLEOTIDE SEQUENCE [LARGE SCALE GENOMIC DNA]</scope>
    <source>
        <strain evidence="2 3">CBS 114824</strain>
    </source>
</reference>
<evidence type="ECO:0000256" key="1">
    <source>
        <dbReference type="SAM" id="MobiDB-lite"/>
    </source>
</evidence>
<feature type="region of interest" description="Disordered" evidence="1">
    <location>
        <begin position="623"/>
        <end position="717"/>
    </location>
</feature>
<dbReference type="OrthoDB" id="3800389at2759"/>